<organism evidence="2 3">
    <name type="scientific">Enterobacter cancerogenus</name>
    <dbReference type="NCBI Taxonomy" id="69218"/>
    <lineage>
        <taxon>Bacteria</taxon>
        <taxon>Pseudomonadati</taxon>
        <taxon>Pseudomonadota</taxon>
        <taxon>Gammaproteobacteria</taxon>
        <taxon>Enterobacterales</taxon>
        <taxon>Enterobacteriaceae</taxon>
        <taxon>Enterobacter</taxon>
        <taxon>Enterobacter cloacae complex</taxon>
    </lineage>
</organism>
<protein>
    <submittedName>
        <fullName evidence="2">Uncharacterized protein</fullName>
    </submittedName>
</protein>
<sequence>MRFVVSGGANAYPTYGLVGPVSAAPPGKTAISNHNQRNTISSASTTTAPMLMDATYQRR</sequence>
<comment type="caution">
    <text evidence="2">The sequence shown here is derived from an EMBL/GenBank/DDBJ whole genome shotgun (WGS) entry which is preliminary data.</text>
</comment>
<name>A0AB38P753_9ENTR</name>
<dbReference type="Proteomes" id="UP000306327">
    <property type="component" value="Unassembled WGS sequence"/>
</dbReference>
<evidence type="ECO:0000256" key="1">
    <source>
        <dbReference type="SAM" id="MobiDB-lite"/>
    </source>
</evidence>
<evidence type="ECO:0000313" key="2">
    <source>
        <dbReference type="EMBL" id="TKK20479.1"/>
    </source>
</evidence>
<proteinExistence type="predicted"/>
<reference evidence="2 3" key="1">
    <citation type="journal article" date="2019" name="Sci. Rep.">
        <title>Differences in resource use lead to coexistence of seed-transmitted microbial populations.</title>
        <authorList>
            <person name="Torres-Cortes G."/>
            <person name="Garcia B.J."/>
            <person name="Compant S."/>
            <person name="Rezki S."/>
            <person name="Jones P."/>
            <person name="Preveaux A."/>
            <person name="Briand M."/>
            <person name="Roulet A."/>
            <person name="Bouchez O."/>
            <person name="Jacobson D."/>
            <person name="Barret M."/>
        </authorList>
    </citation>
    <scope>NUCLEOTIDE SEQUENCE [LARGE SCALE GENOMIC DNA]</scope>
    <source>
        <strain evidence="2 3">CFBP13530</strain>
    </source>
</reference>
<gene>
    <name evidence="2" type="ORF">EcCFBP13530_08000</name>
</gene>
<dbReference type="EMBL" id="QGAL01000002">
    <property type="protein sequence ID" value="TKK20479.1"/>
    <property type="molecule type" value="Genomic_DNA"/>
</dbReference>
<dbReference type="AlphaFoldDB" id="A0AB38P753"/>
<feature type="region of interest" description="Disordered" evidence="1">
    <location>
        <begin position="28"/>
        <end position="59"/>
    </location>
</feature>
<evidence type="ECO:0000313" key="3">
    <source>
        <dbReference type="Proteomes" id="UP000306327"/>
    </source>
</evidence>
<accession>A0AB38P753</accession>
<feature type="compositionally biased region" description="Polar residues" evidence="1">
    <location>
        <begin position="30"/>
        <end position="48"/>
    </location>
</feature>